<accession>A0A2T7PR18</accession>
<dbReference type="AlphaFoldDB" id="A0A2T7PR18"/>
<evidence type="ECO:0000313" key="1">
    <source>
        <dbReference type="EMBL" id="PVD35869.1"/>
    </source>
</evidence>
<dbReference type="EMBL" id="PZQS01000002">
    <property type="protein sequence ID" value="PVD35869.1"/>
    <property type="molecule type" value="Genomic_DNA"/>
</dbReference>
<sequence>MSQVVVTVKPVCYPLTETTWKGMSADGWVLLRTYFFLHPFALECCKNSFRPLSQPHAAILSSSLLKRSGVSTSFAL</sequence>
<protein>
    <submittedName>
        <fullName evidence="1">Uncharacterized protein</fullName>
    </submittedName>
</protein>
<gene>
    <name evidence="1" type="ORF">C0Q70_02838</name>
</gene>
<name>A0A2T7PR18_POMCA</name>
<organism evidence="1 2">
    <name type="scientific">Pomacea canaliculata</name>
    <name type="common">Golden apple snail</name>
    <dbReference type="NCBI Taxonomy" id="400727"/>
    <lineage>
        <taxon>Eukaryota</taxon>
        <taxon>Metazoa</taxon>
        <taxon>Spiralia</taxon>
        <taxon>Lophotrochozoa</taxon>
        <taxon>Mollusca</taxon>
        <taxon>Gastropoda</taxon>
        <taxon>Caenogastropoda</taxon>
        <taxon>Architaenioglossa</taxon>
        <taxon>Ampullarioidea</taxon>
        <taxon>Ampullariidae</taxon>
        <taxon>Pomacea</taxon>
    </lineage>
</organism>
<comment type="caution">
    <text evidence="1">The sequence shown here is derived from an EMBL/GenBank/DDBJ whole genome shotgun (WGS) entry which is preliminary data.</text>
</comment>
<keyword evidence="2" id="KW-1185">Reference proteome</keyword>
<evidence type="ECO:0000313" key="2">
    <source>
        <dbReference type="Proteomes" id="UP000245119"/>
    </source>
</evidence>
<proteinExistence type="predicted"/>
<reference evidence="1 2" key="1">
    <citation type="submission" date="2018-04" db="EMBL/GenBank/DDBJ databases">
        <title>The genome of golden apple snail Pomacea canaliculata provides insight into stress tolerance and invasive adaptation.</title>
        <authorList>
            <person name="Liu C."/>
            <person name="Liu B."/>
            <person name="Ren Y."/>
            <person name="Zhang Y."/>
            <person name="Wang H."/>
            <person name="Li S."/>
            <person name="Jiang F."/>
            <person name="Yin L."/>
            <person name="Zhang G."/>
            <person name="Qian W."/>
            <person name="Fan W."/>
        </authorList>
    </citation>
    <scope>NUCLEOTIDE SEQUENCE [LARGE SCALE GENOMIC DNA]</scope>
    <source>
        <strain evidence="1">SZHN2017</strain>
        <tissue evidence="1">Muscle</tissue>
    </source>
</reference>
<dbReference type="Proteomes" id="UP000245119">
    <property type="component" value="Linkage Group LG2"/>
</dbReference>